<keyword evidence="2" id="KW-1185">Reference proteome</keyword>
<organism evidence="1 2">
    <name type="scientific">Catenuloplanes indicus</name>
    <dbReference type="NCBI Taxonomy" id="137267"/>
    <lineage>
        <taxon>Bacteria</taxon>
        <taxon>Bacillati</taxon>
        <taxon>Actinomycetota</taxon>
        <taxon>Actinomycetes</taxon>
        <taxon>Micromonosporales</taxon>
        <taxon>Micromonosporaceae</taxon>
        <taxon>Catenuloplanes</taxon>
    </lineage>
</organism>
<evidence type="ECO:0000313" key="1">
    <source>
        <dbReference type="EMBL" id="MDQ0365169.1"/>
    </source>
</evidence>
<gene>
    <name evidence="1" type="ORF">J2S42_001838</name>
</gene>
<evidence type="ECO:0000313" key="2">
    <source>
        <dbReference type="Proteomes" id="UP001240236"/>
    </source>
</evidence>
<accession>A0AAE3VWS3</accession>
<dbReference type="InterPro" id="IPR027417">
    <property type="entry name" value="P-loop_NTPase"/>
</dbReference>
<sequence length="68" mass="6987">MNRRTSALTVALGGAIVLDGVDVDVPDGAFAGVLGSNGSEKSTLIGAAYRALRPHTAPHRPPADERYG</sequence>
<protein>
    <submittedName>
        <fullName evidence="1">ABC-type cobalamin/Fe3+-siderophores transport system ATPase subunit</fullName>
    </submittedName>
</protein>
<comment type="caution">
    <text evidence="1">The sequence shown here is derived from an EMBL/GenBank/DDBJ whole genome shotgun (WGS) entry which is preliminary data.</text>
</comment>
<dbReference type="Gene3D" id="3.40.50.300">
    <property type="entry name" value="P-loop containing nucleotide triphosphate hydrolases"/>
    <property type="match status" value="1"/>
</dbReference>
<dbReference type="RefSeq" id="WP_307249317.1">
    <property type="nucleotide sequence ID" value="NZ_JAUSUZ010000001.1"/>
</dbReference>
<proteinExistence type="predicted"/>
<dbReference type="AlphaFoldDB" id="A0AAE3VWS3"/>
<dbReference type="Proteomes" id="UP001240236">
    <property type="component" value="Unassembled WGS sequence"/>
</dbReference>
<dbReference type="EMBL" id="JAUSUZ010000001">
    <property type="protein sequence ID" value="MDQ0365169.1"/>
    <property type="molecule type" value="Genomic_DNA"/>
</dbReference>
<reference evidence="1 2" key="1">
    <citation type="submission" date="2023-07" db="EMBL/GenBank/DDBJ databases">
        <title>Sequencing the genomes of 1000 actinobacteria strains.</title>
        <authorList>
            <person name="Klenk H.-P."/>
        </authorList>
    </citation>
    <scope>NUCLEOTIDE SEQUENCE [LARGE SCALE GENOMIC DNA]</scope>
    <source>
        <strain evidence="1 2">DSM 44709</strain>
    </source>
</reference>
<name>A0AAE3VWS3_9ACTN</name>
<dbReference type="SUPFAM" id="SSF52540">
    <property type="entry name" value="P-loop containing nucleoside triphosphate hydrolases"/>
    <property type="match status" value="1"/>
</dbReference>